<feature type="region of interest" description="Disordered" evidence="6">
    <location>
        <begin position="1"/>
        <end position="20"/>
    </location>
</feature>
<dbReference type="PANTHER" id="PTHR14155:SF610">
    <property type="entry name" value="OS01G0755700 PROTEIN"/>
    <property type="match status" value="1"/>
</dbReference>
<evidence type="ECO:0000256" key="7">
    <source>
        <dbReference type="SAM" id="Phobius"/>
    </source>
</evidence>
<evidence type="ECO:0000256" key="1">
    <source>
        <dbReference type="ARBA" id="ARBA00022723"/>
    </source>
</evidence>
<dbReference type="EMBL" id="HBIM01025446">
    <property type="protein sequence ID" value="CAE0422355.1"/>
    <property type="molecule type" value="Transcribed_RNA"/>
</dbReference>
<dbReference type="InterPro" id="IPR013083">
    <property type="entry name" value="Znf_RING/FYVE/PHD"/>
</dbReference>
<dbReference type="PROSITE" id="PS50089">
    <property type="entry name" value="ZF_RING_2"/>
    <property type="match status" value="1"/>
</dbReference>
<feature type="coiled-coil region" evidence="5">
    <location>
        <begin position="86"/>
        <end position="132"/>
    </location>
</feature>
<evidence type="ECO:0000259" key="8">
    <source>
        <dbReference type="PROSITE" id="PS50089"/>
    </source>
</evidence>
<feature type="region of interest" description="Disordered" evidence="6">
    <location>
        <begin position="218"/>
        <end position="252"/>
    </location>
</feature>
<accession>A0A7S3LFS1</accession>
<organism evidence="9">
    <name type="scientific">Amphora coffeiformis</name>
    <dbReference type="NCBI Taxonomy" id="265554"/>
    <lineage>
        <taxon>Eukaryota</taxon>
        <taxon>Sar</taxon>
        <taxon>Stramenopiles</taxon>
        <taxon>Ochrophyta</taxon>
        <taxon>Bacillariophyta</taxon>
        <taxon>Bacillariophyceae</taxon>
        <taxon>Bacillariophycidae</taxon>
        <taxon>Thalassiophysales</taxon>
        <taxon>Catenulaceae</taxon>
        <taxon>Amphora</taxon>
    </lineage>
</organism>
<feature type="transmembrane region" description="Helical" evidence="7">
    <location>
        <begin position="31"/>
        <end position="50"/>
    </location>
</feature>
<keyword evidence="1" id="KW-0479">Metal-binding</keyword>
<proteinExistence type="predicted"/>
<feature type="domain" description="RING-type" evidence="8">
    <location>
        <begin position="159"/>
        <end position="204"/>
    </location>
</feature>
<dbReference type="Gene3D" id="3.30.40.10">
    <property type="entry name" value="Zinc/RING finger domain, C3HC4 (zinc finger)"/>
    <property type="match status" value="1"/>
</dbReference>
<dbReference type="InterPro" id="IPR053238">
    <property type="entry name" value="RING-H2_zinc_finger"/>
</dbReference>
<dbReference type="PANTHER" id="PTHR14155">
    <property type="entry name" value="RING FINGER DOMAIN-CONTAINING"/>
    <property type="match status" value="1"/>
</dbReference>
<dbReference type="GO" id="GO:0008270">
    <property type="term" value="F:zinc ion binding"/>
    <property type="evidence" value="ECO:0007669"/>
    <property type="project" value="UniProtKB-KW"/>
</dbReference>
<sequence length="252" mass="28545">METDHSVFNDSGKDSADGDDQQSFLNENYKVLAVTMVMLSSILAVVSCWLREVCYDKCGIEFCSGSVSTARRREIRRNHIRAMHLQRQMERDLQESSLAKQEERKQICGEFLQKLSKVLTEADIAVEEVEETNATVEPTRNLKFCPHDPCKEHVLEAVCIICFRDYEVGEQVVWSSSETCRHVYHMECMLKWLSTGKKKCPICRSWFVPGTCFDGKEREQNPGATTNLGNSDQPHQGSDPVSTEPGQGLDSV</sequence>
<dbReference type="InterPro" id="IPR001841">
    <property type="entry name" value="Znf_RING"/>
</dbReference>
<evidence type="ECO:0000256" key="4">
    <source>
        <dbReference type="PROSITE-ProRule" id="PRU00175"/>
    </source>
</evidence>
<evidence type="ECO:0000256" key="3">
    <source>
        <dbReference type="ARBA" id="ARBA00022833"/>
    </source>
</evidence>
<feature type="compositionally biased region" description="Basic and acidic residues" evidence="6">
    <location>
        <begin position="1"/>
        <end position="16"/>
    </location>
</feature>
<keyword evidence="3" id="KW-0862">Zinc</keyword>
<keyword evidence="5" id="KW-0175">Coiled coil</keyword>
<evidence type="ECO:0000256" key="2">
    <source>
        <dbReference type="ARBA" id="ARBA00022771"/>
    </source>
</evidence>
<feature type="compositionally biased region" description="Polar residues" evidence="6">
    <location>
        <begin position="222"/>
        <end position="245"/>
    </location>
</feature>
<keyword evidence="7" id="KW-1133">Transmembrane helix</keyword>
<protein>
    <recommendedName>
        <fullName evidence="8">RING-type domain-containing protein</fullName>
    </recommendedName>
</protein>
<reference evidence="9" key="1">
    <citation type="submission" date="2021-01" db="EMBL/GenBank/DDBJ databases">
        <authorList>
            <person name="Corre E."/>
            <person name="Pelletier E."/>
            <person name="Niang G."/>
            <person name="Scheremetjew M."/>
            <person name="Finn R."/>
            <person name="Kale V."/>
            <person name="Holt S."/>
            <person name="Cochrane G."/>
            <person name="Meng A."/>
            <person name="Brown T."/>
            <person name="Cohen L."/>
        </authorList>
    </citation>
    <scope>NUCLEOTIDE SEQUENCE</scope>
    <source>
        <strain evidence="9">CCMP127</strain>
    </source>
</reference>
<dbReference type="AlphaFoldDB" id="A0A7S3LFS1"/>
<keyword evidence="7" id="KW-0812">Transmembrane</keyword>
<dbReference type="CDD" id="cd16448">
    <property type="entry name" value="RING-H2"/>
    <property type="match status" value="1"/>
</dbReference>
<dbReference type="SUPFAM" id="SSF57850">
    <property type="entry name" value="RING/U-box"/>
    <property type="match status" value="1"/>
</dbReference>
<gene>
    <name evidence="9" type="ORF">ACOF00016_LOCUS18933</name>
</gene>
<evidence type="ECO:0000313" key="9">
    <source>
        <dbReference type="EMBL" id="CAE0422355.1"/>
    </source>
</evidence>
<name>A0A7S3LFS1_9STRA</name>
<dbReference type="Pfam" id="PF13639">
    <property type="entry name" value="zf-RING_2"/>
    <property type="match status" value="1"/>
</dbReference>
<evidence type="ECO:0000256" key="6">
    <source>
        <dbReference type="SAM" id="MobiDB-lite"/>
    </source>
</evidence>
<keyword evidence="7" id="KW-0472">Membrane</keyword>
<evidence type="ECO:0000256" key="5">
    <source>
        <dbReference type="SAM" id="Coils"/>
    </source>
</evidence>
<keyword evidence="2 4" id="KW-0863">Zinc-finger</keyword>